<feature type="compositionally biased region" description="Basic and acidic residues" evidence="2">
    <location>
        <begin position="295"/>
        <end position="332"/>
    </location>
</feature>
<sequence>MNSGSAAVDKVGQMNIQGNIIPPFWYRNIRFKTGRPHFIAITLLSEVLYWYRPTVVRDESSGNVVELKKKFKADRLQRSYQSLADQFGFTKRQVKEALDFLDEHDLMIREFRDIKSESGVPLNNVMFLEPVVENIEKLTYEEFDLTLLRSDVPPPTLECTPSSVEAEDPPTPQRGTYTEITTEITTDIKKEEDEENASAPNPFQFFEQNGFGTIGSYIAEKISLWCDDLSPELVLEAMKLATEYGVKTWKYTESILRSWADKGVKTAQDAQALQQAMKEQKSRQRRNTSRFPASKKQESKPDWFDEEKERRKKANEEAIRKQQEDFDFEEQRRKLEEELKNRRRKP</sequence>
<dbReference type="InterPro" id="IPR053162">
    <property type="entry name" value="DnaD"/>
</dbReference>
<dbReference type="EMBL" id="BAAADJ010000001">
    <property type="protein sequence ID" value="GAA0313622.1"/>
    <property type="molecule type" value="Genomic_DNA"/>
</dbReference>
<dbReference type="NCBIfam" id="TIGR01446">
    <property type="entry name" value="DnaD_dom"/>
    <property type="match status" value="1"/>
</dbReference>
<comment type="similarity">
    <text evidence="1">Belongs to the DnaB/DnaD family.</text>
</comment>
<organism evidence="4 5">
    <name type="scientific">Bacillus carboniphilus</name>
    <dbReference type="NCBI Taxonomy" id="86663"/>
    <lineage>
        <taxon>Bacteria</taxon>
        <taxon>Bacillati</taxon>
        <taxon>Bacillota</taxon>
        <taxon>Bacilli</taxon>
        <taxon>Bacillales</taxon>
        <taxon>Bacillaceae</taxon>
        <taxon>Bacillus</taxon>
    </lineage>
</organism>
<reference evidence="4 5" key="1">
    <citation type="journal article" date="2019" name="Int. J. Syst. Evol. Microbiol.">
        <title>The Global Catalogue of Microorganisms (GCM) 10K type strain sequencing project: providing services to taxonomists for standard genome sequencing and annotation.</title>
        <authorList>
            <consortium name="The Broad Institute Genomics Platform"/>
            <consortium name="The Broad Institute Genome Sequencing Center for Infectious Disease"/>
            <person name="Wu L."/>
            <person name="Ma J."/>
        </authorList>
    </citation>
    <scope>NUCLEOTIDE SEQUENCE [LARGE SCALE GENOMIC DNA]</scope>
    <source>
        <strain evidence="4 5">JCM 9731</strain>
    </source>
</reference>
<evidence type="ECO:0000259" key="3">
    <source>
        <dbReference type="Pfam" id="PF07261"/>
    </source>
</evidence>
<feature type="region of interest" description="Disordered" evidence="2">
    <location>
        <begin position="270"/>
        <end position="332"/>
    </location>
</feature>
<dbReference type="SUPFAM" id="SSF158499">
    <property type="entry name" value="DnaD domain-like"/>
    <property type="match status" value="1"/>
</dbReference>
<proteinExistence type="inferred from homology"/>
<dbReference type="PANTHER" id="PTHR37293">
    <property type="entry name" value="PHAGE REPLICATION PROTEIN-RELATED"/>
    <property type="match status" value="1"/>
</dbReference>
<evidence type="ECO:0000313" key="5">
    <source>
        <dbReference type="Proteomes" id="UP001500782"/>
    </source>
</evidence>
<evidence type="ECO:0000256" key="2">
    <source>
        <dbReference type="SAM" id="MobiDB-lite"/>
    </source>
</evidence>
<dbReference type="Proteomes" id="UP001500782">
    <property type="component" value="Unassembled WGS sequence"/>
</dbReference>
<dbReference type="RefSeq" id="WP_343795221.1">
    <property type="nucleotide sequence ID" value="NZ_BAAADJ010000001.1"/>
</dbReference>
<protein>
    <recommendedName>
        <fullName evidence="3">DnaB/C C-terminal domain-containing protein</fullName>
    </recommendedName>
</protein>
<dbReference type="PANTHER" id="PTHR37293:SF5">
    <property type="entry name" value="DNA REPLICATION PROTEIN"/>
    <property type="match status" value="1"/>
</dbReference>
<comment type="caution">
    <text evidence="4">The sequence shown here is derived from an EMBL/GenBank/DDBJ whole genome shotgun (WGS) entry which is preliminary data.</text>
</comment>
<keyword evidence="5" id="KW-1185">Reference proteome</keyword>
<evidence type="ECO:0000256" key="1">
    <source>
        <dbReference type="ARBA" id="ARBA00093462"/>
    </source>
</evidence>
<dbReference type="Gene3D" id="1.10.10.630">
    <property type="entry name" value="DnaD domain-like"/>
    <property type="match status" value="1"/>
</dbReference>
<feature type="domain" description="DnaB/C C-terminal" evidence="3">
    <location>
        <begin position="203"/>
        <end position="272"/>
    </location>
</feature>
<gene>
    <name evidence="4" type="ORF">GCM10008967_00130</name>
</gene>
<name>A0ABN0VP26_9BACI</name>
<evidence type="ECO:0000313" key="4">
    <source>
        <dbReference type="EMBL" id="GAA0313622.1"/>
    </source>
</evidence>
<accession>A0ABN0VP26</accession>
<dbReference type="InterPro" id="IPR034829">
    <property type="entry name" value="DnaD-like_sf"/>
</dbReference>
<dbReference type="Pfam" id="PF07261">
    <property type="entry name" value="DnaB_2"/>
    <property type="match status" value="1"/>
</dbReference>
<dbReference type="InterPro" id="IPR006343">
    <property type="entry name" value="DnaB/C_C"/>
</dbReference>